<dbReference type="GO" id="GO:0008233">
    <property type="term" value="F:peptidase activity"/>
    <property type="evidence" value="ECO:0007669"/>
    <property type="project" value="UniProtKB-KW"/>
</dbReference>
<dbReference type="SUPFAM" id="SSF52317">
    <property type="entry name" value="Class I glutamine amidotransferase-like"/>
    <property type="match status" value="1"/>
</dbReference>
<dbReference type="PANTHER" id="PTHR42733:SF2">
    <property type="entry name" value="DJ-1_THIJ_PFPI FAMILY PROTEIN"/>
    <property type="match status" value="1"/>
</dbReference>
<keyword evidence="3" id="KW-0378">Hydrolase</keyword>
<keyword evidence="3" id="KW-0645">Protease</keyword>
<evidence type="ECO:0000256" key="1">
    <source>
        <dbReference type="ARBA" id="ARBA00008542"/>
    </source>
</evidence>
<gene>
    <name evidence="3" type="ORF">GCM10011571_34790</name>
</gene>
<evidence type="ECO:0000313" key="3">
    <source>
        <dbReference type="EMBL" id="GGE29675.1"/>
    </source>
</evidence>
<dbReference type="PROSITE" id="PS51276">
    <property type="entry name" value="PEPTIDASE_C56_PFPI"/>
    <property type="match status" value="1"/>
</dbReference>
<dbReference type="NCBIfam" id="TIGR01382">
    <property type="entry name" value="PfpI"/>
    <property type="match status" value="1"/>
</dbReference>
<dbReference type="PANTHER" id="PTHR42733">
    <property type="entry name" value="DJ-1 PROTEIN"/>
    <property type="match status" value="1"/>
</dbReference>
<accession>A0A8J2YC21</accession>
<dbReference type="InterPro" id="IPR002818">
    <property type="entry name" value="DJ-1/PfpI"/>
</dbReference>
<dbReference type="Proteomes" id="UP000625210">
    <property type="component" value="Unassembled WGS sequence"/>
</dbReference>
<name>A0A8J2YC21_9BACL</name>
<feature type="domain" description="DJ-1/PfpI" evidence="2">
    <location>
        <begin position="3"/>
        <end position="180"/>
    </location>
</feature>
<comment type="caution">
    <text evidence="3">The sequence shown here is derived from an EMBL/GenBank/DDBJ whole genome shotgun (WGS) entry which is preliminary data.</text>
</comment>
<evidence type="ECO:0000313" key="4">
    <source>
        <dbReference type="Proteomes" id="UP000625210"/>
    </source>
</evidence>
<organism evidence="3 4">
    <name type="scientific">Marinithermofilum abyssi</name>
    <dbReference type="NCBI Taxonomy" id="1571185"/>
    <lineage>
        <taxon>Bacteria</taxon>
        <taxon>Bacillati</taxon>
        <taxon>Bacillota</taxon>
        <taxon>Bacilli</taxon>
        <taxon>Bacillales</taxon>
        <taxon>Thermoactinomycetaceae</taxon>
        <taxon>Marinithermofilum</taxon>
    </lineage>
</organism>
<reference evidence="3" key="2">
    <citation type="submission" date="2020-09" db="EMBL/GenBank/DDBJ databases">
        <authorList>
            <person name="Sun Q."/>
            <person name="Zhou Y."/>
        </authorList>
    </citation>
    <scope>NUCLEOTIDE SEQUENCE</scope>
    <source>
        <strain evidence="3">CGMCC 1.15179</strain>
    </source>
</reference>
<sequence length="188" mass="20988">MSKRVLIITGDMVEAQEVMYPLHRLQEEGYIVDIAAPEKKALQTVVHDFEPGFDTFTEKLGYRVQADLSFEEVEPKNYDGAVIPGGRAPEHIRGVSGFKKIVDHFVTTGKPLAFECHAALALMPFGYLKGRQCTAFPDLKLDIEAAGASFIDDSVVIDGNFVSARAWIDHPRFIKEFIKQLEQHVAPI</sequence>
<dbReference type="GO" id="GO:0006508">
    <property type="term" value="P:proteolysis"/>
    <property type="evidence" value="ECO:0007669"/>
    <property type="project" value="UniProtKB-KW"/>
</dbReference>
<dbReference type="Pfam" id="PF01965">
    <property type="entry name" value="DJ-1_PfpI"/>
    <property type="match status" value="1"/>
</dbReference>
<dbReference type="InterPro" id="IPR029062">
    <property type="entry name" value="Class_I_gatase-like"/>
</dbReference>
<reference evidence="3" key="1">
    <citation type="journal article" date="2014" name="Int. J. Syst. Evol. Microbiol.">
        <title>Complete genome sequence of Corynebacterium casei LMG S-19264T (=DSM 44701T), isolated from a smear-ripened cheese.</title>
        <authorList>
            <consortium name="US DOE Joint Genome Institute (JGI-PGF)"/>
            <person name="Walter F."/>
            <person name="Albersmeier A."/>
            <person name="Kalinowski J."/>
            <person name="Ruckert C."/>
        </authorList>
    </citation>
    <scope>NUCLEOTIDE SEQUENCE</scope>
    <source>
        <strain evidence="3">CGMCC 1.15179</strain>
    </source>
</reference>
<keyword evidence="4" id="KW-1185">Reference proteome</keyword>
<protein>
    <submittedName>
        <fullName evidence="3">Protease</fullName>
    </submittedName>
</protein>
<dbReference type="EMBL" id="BMHQ01000023">
    <property type="protein sequence ID" value="GGE29675.1"/>
    <property type="molecule type" value="Genomic_DNA"/>
</dbReference>
<dbReference type="RefSeq" id="WP_188649140.1">
    <property type="nucleotide sequence ID" value="NZ_BMHQ01000023.1"/>
</dbReference>
<dbReference type="AlphaFoldDB" id="A0A8J2YC21"/>
<proteinExistence type="inferred from homology"/>
<dbReference type="CDD" id="cd03169">
    <property type="entry name" value="GATase1_PfpI_1"/>
    <property type="match status" value="1"/>
</dbReference>
<dbReference type="InterPro" id="IPR006286">
    <property type="entry name" value="C56_PfpI-like"/>
</dbReference>
<dbReference type="Gene3D" id="3.40.50.880">
    <property type="match status" value="1"/>
</dbReference>
<evidence type="ECO:0000259" key="2">
    <source>
        <dbReference type="Pfam" id="PF01965"/>
    </source>
</evidence>
<comment type="similarity">
    <text evidence="1">Belongs to the peptidase C56 family.</text>
</comment>